<organism evidence="1">
    <name type="scientific">marine sediment metagenome</name>
    <dbReference type="NCBI Taxonomy" id="412755"/>
    <lineage>
        <taxon>unclassified sequences</taxon>
        <taxon>metagenomes</taxon>
        <taxon>ecological metagenomes</taxon>
    </lineage>
</organism>
<proteinExistence type="predicted"/>
<reference evidence="1" key="1">
    <citation type="journal article" date="2014" name="Front. Microbiol.">
        <title>High frequency of phylogenetically diverse reductive dehalogenase-homologous genes in deep subseafloor sedimentary metagenomes.</title>
        <authorList>
            <person name="Kawai M."/>
            <person name="Futagami T."/>
            <person name="Toyoda A."/>
            <person name="Takaki Y."/>
            <person name="Nishi S."/>
            <person name="Hori S."/>
            <person name="Arai W."/>
            <person name="Tsubouchi T."/>
            <person name="Morono Y."/>
            <person name="Uchiyama I."/>
            <person name="Ito T."/>
            <person name="Fujiyama A."/>
            <person name="Inagaki F."/>
            <person name="Takami H."/>
        </authorList>
    </citation>
    <scope>NUCLEOTIDE SEQUENCE</scope>
    <source>
        <strain evidence="1">Expedition CK06-06</strain>
    </source>
</reference>
<name>X1DR27_9ZZZZ</name>
<accession>X1DR27</accession>
<dbReference type="AlphaFoldDB" id="X1DR27"/>
<dbReference type="EMBL" id="BART01029782">
    <property type="protein sequence ID" value="GAH10705.1"/>
    <property type="molecule type" value="Genomic_DNA"/>
</dbReference>
<gene>
    <name evidence="1" type="ORF">S01H4_52176</name>
</gene>
<evidence type="ECO:0000313" key="1">
    <source>
        <dbReference type="EMBL" id="GAH10705.1"/>
    </source>
</evidence>
<comment type="caution">
    <text evidence="1">The sequence shown here is derived from an EMBL/GenBank/DDBJ whole genome shotgun (WGS) entry which is preliminary data.</text>
</comment>
<sequence length="53" mass="6006">MNINKTRGLLYRLAKILGDITALSNGKPGKMTKRITRRMTGKAAGRIFRKLFK</sequence>
<protein>
    <submittedName>
        <fullName evidence="1">Uncharacterized protein</fullName>
    </submittedName>
</protein>